<dbReference type="AlphaFoldDB" id="A0ABD5DGI4"/>
<dbReference type="Gene3D" id="1.10.10.60">
    <property type="entry name" value="Homeodomain-like"/>
    <property type="match status" value="1"/>
</dbReference>
<evidence type="ECO:0000256" key="1">
    <source>
        <dbReference type="ARBA" id="ARBA00023015"/>
    </source>
</evidence>
<name>A0ABD5DGI4_ACIBA</name>
<dbReference type="SUPFAM" id="SSF46689">
    <property type="entry name" value="Homeodomain-like"/>
    <property type="match status" value="1"/>
</dbReference>
<keyword evidence="1" id="KW-0805">Transcription regulation</keyword>
<accession>A0ABD5DGI4</accession>
<feature type="non-terminal residue" evidence="4">
    <location>
        <position position="64"/>
    </location>
</feature>
<evidence type="ECO:0000313" key="4">
    <source>
        <dbReference type="EMBL" id="MDR8264137.1"/>
    </source>
</evidence>
<evidence type="ECO:0000259" key="3">
    <source>
        <dbReference type="PROSITE" id="PS01124"/>
    </source>
</evidence>
<sequence>MKQMLYLKMLAWLEDNIYCNPAIDDLALYMGYSRRFVYDVFYQYGQLPIGQYIRLRRLTIAAVS</sequence>
<dbReference type="InterPro" id="IPR018060">
    <property type="entry name" value="HTH_AraC"/>
</dbReference>
<proteinExistence type="predicted"/>
<protein>
    <submittedName>
        <fullName evidence="4">Helix-turn-helix transcriptional regulator</fullName>
    </submittedName>
</protein>
<dbReference type="PROSITE" id="PS01124">
    <property type="entry name" value="HTH_ARAC_FAMILY_2"/>
    <property type="match status" value="1"/>
</dbReference>
<dbReference type="InterPro" id="IPR009057">
    <property type="entry name" value="Homeodomain-like_sf"/>
</dbReference>
<keyword evidence="2" id="KW-0804">Transcription</keyword>
<organism evidence="4">
    <name type="scientific">Acinetobacter baumannii</name>
    <dbReference type="NCBI Taxonomy" id="470"/>
    <lineage>
        <taxon>Bacteria</taxon>
        <taxon>Pseudomonadati</taxon>
        <taxon>Pseudomonadota</taxon>
        <taxon>Gammaproteobacteria</taxon>
        <taxon>Moraxellales</taxon>
        <taxon>Moraxellaceae</taxon>
        <taxon>Acinetobacter</taxon>
        <taxon>Acinetobacter calcoaceticus/baumannii complex</taxon>
    </lineage>
</organism>
<dbReference type="EMBL" id="VMBB01001483">
    <property type="protein sequence ID" value="MDR8264137.1"/>
    <property type="molecule type" value="Genomic_DNA"/>
</dbReference>
<feature type="domain" description="HTH araC/xylS-type" evidence="3">
    <location>
        <begin position="7"/>
        <end position="64"/>
    </location>
</feature>
<reference evidence="4" key="1">
    <citation type="submission" date="2019-07" db="EMBL/GenBank/DDBJ databases">
        <title>Biological characteristics of mucoid Acinetobacter baumannii from a general hospital in China.</title>
        <authorList>
            <person name="Hua X."/>
            <person name="Yu Y."/>
        </authorList>
    </citation>
    <scope>NUCLEOTIDE SEQUENCE [LARGE SCALE GENOMIC DNA]</scope>
    <source>
        <strain evidence="4">N41</strain>
    </source>
</reference>
<evidence type="ECO:0000256" key="2">
    <source>
        <dbReference type="ARBA" id="ARBA00023163"/>
    </source>
</evidence>
<gene>
    <name evidence="4" type="ORF">FPK87_27330</name>
</gene>
<comment type="caution">
    <text evidence="4">The sequence shown here is derived from an EMBL/GenBank/DDBJ whole genome shotgun (WGS) entry which is preliminary data.</text>
</comment>